<dbReference type="EMBL" id="CP003703">
    <property type="protein sequence ID" value="AFN65099.1"/>
    <property type="molecule type" value="Genomic_DNA"/>
</dbReference>
<reference evidence="1 2" key="1">
    <citation type="journal article" date="2012" name="J. Bacteriol.">
        <title>Complete genome sequence of Mycoplasma wenyonii strain Massachusetts.</title>
        <authorList>
            <person name="Dos Santos A.P."/>
            <person name="Guimaraes A.M."/>
            <person name="do Nascimento N.C."/>
            <person name="Sanmiguel P.J."/>
            <person name="Messick J.B."/>
        </authorList>
    </citation>
    <scope>NUCLEOTIDE SEQUENCE [LARGE SCALE GENOMIC DNA]</scope>
    <source>
        <strain evidence="1 2">Massachusetts</strain>
    </source>
</reference>
<accession>I6YLD1</accession>
<dbReference type="AlphaFoldDB" id="I6YLD1"/>
<sequence length="61" mass="6836">MFFPEINSAKEGNFISLLSPIENTCASKWSIGTNSFFKEIAKVVAIIFPTKREESRPGRAE</sequence>
<dbReference type="HOGENOM" id="CLU_2917773_0_0_14"/>
<name>I6YLD1_MYCWM</name>
<proteinExistence type="predicted"/>
<protein>
    <submittedName>
        <fullName evidence="1">Uncharacterized protein</fullName>
    </submittedName>
</protein>
<dbReference type="KEGG" id="mwe:WEN_01520"/>
<dbReference type="Proteomes" id="UP000009005">
    <property type="component" value="Chromosome"/>
</dbReference>
<gene>
    <name evidence="1" type="ordered locus">WEN_01520</name>
</gene>
<evidence type="ECO:0000313" key="2">
    <source>
        <dbReference type="Proteomes" id="UP000009005"/>
    </source>
</evidence>
<dbReference type="STRING" id="1197325.WEN_01520"/>
<organism evidence="1 2">
    <name type="scientific">Mycoplasma wenyonii (strain Massachusetts)</name>
    <name type="common">Eperythrozoon wenyonii</name>
    <dbReference type="NCBI Taxonomy" id="1197325"/>
    <lineage>
        <taxon>Bacteria</taxon>
        <taxon>Bacillati</taxon>
        <taxon>Mycoplasmatota</taxon>
        <taxon>Mollicutes</taxon>
        <taxon>Mycoplasmataceae</taxon>
        <taxon>Mycoplasma</taxon>
    </lineage>
</organism>
<keyword evidence="2" id="KW-1185">Reference proteome</keyword>
<evidence type="ECO:0000313" key="1">
    <source>
        <dbReference type="EMBL" id="AFN65099.1"/>
    </source>
</evidence>